<comment type="caution">
    <text evidence="3">The sequence shown here is derived from an EMBL/GenBank/DDBJ whole genome shotgun (WGS) entry which is preliminary data.</text>
</comment>
<gene>
    <name evidence="3" type="ORF">ACFS2C_10370</name>
</gene>
<dbReference type="EMBL" id="JBHUOF010000012">
    <property type="protein sequence ID" value="MFD2799796.1"/>
    <property type="molecule type" value="Genomic_DNA"/>
</dbReference>
<keyword evidence="4" id="KW-1185">Reference proteome</keyword>
<dbReference type="PANTHER" id="PTHR34351">
    <property type="entry name" value="SLR1927 PROTEIN-RELATED"/>
    <property type="match status" value="1"/>
</dbReference>
<sequence length="382" mass="40804">MRPTRRGVAVLVVSVLLVAFGQWAGYPLLRALGVIPLTAVVAAVAVTARRVRVVVTRSVYPDRVERGKPALARLRVRNPAGDRHPALLATDGTGDTARTVRIRALPPRAEATYHYELATTTRGLLTVGPLLLHRTDLFGLVTNRLPTGDTATLRVHPRQFPARALAGAHPRHHHEGAATDDPLRGSADLRDVREYMPGDEVRHLHWKATARTGTLMVRDLTDPQQPRFTVLLDTRAGSWDPHIFEEAVDLAASLLGASARAGRHTRLVTSSGLDVPTAGGNQAARTLLDELCVVRQSSPGEDGDAIVPGALSATRGFGGCLVVVTSAGTEVTSLAWLKRRYSAIVVFALGPAGRGVAPVAGARVLVADTAEHAVRRWNEVAG</sequence>
<evidence type="ECO:0000256" key="1">
    <source>
        <dbReference type="SAM" id="MobiDB-lite"/>
    </source>
</evidence>
<feature type="compositionally biased region" description="Basic and acidic residues" evidence="1">
    <location>
        <begin position="175"/>
        <end position="185"/>
    </location>
</feature>
<dbReference type="RefSeq" id="WP_377391926.1">
    <property type="nucleotide sequence ID" value="NZ_JBHSAN010000027.1"/>
</dbReference>
<protein>
    <submittedName>
        <fullName evidence="3">DUF58 domain-containing protein</fullName>
    </submittedName>
</protein>
<feature type="region of interest" description="Disordered" evidence="1">
    <location>
        <begin position="166"/>
        <end position="185"/>
    </location>
</feature>
<dbReference type="PANTHER" id="PTHR34351:SF1">
    <property type="entry name" value="SLR1927 PROTEIN"/>
    <property type="match status" value="1"/>
</dbReference>
<dbReference type="InterPro" id="IPR002881">
    <property type="entry name" value="DUF58"/>
</dbReference>
<proteinExistence type="predicted"/>
<evidence type="ECO:0000313" key="4">
    <source>
        <dbReference type="Proteomes" id="UP001597478"/>
    </source>
</evidence>
<dbReference type="Pfam" id="PF01882">
    <property type="entry name" value="DUF58"/>
    <property type="match status" value="1"/>
</dbReference>
<evidence type="ECO:0000259" key="2">
    <source>
        <dbReference type="Pfam" id="PF01882"/>
    </source>
</evidence>
<organism evidence="3 4">
    <name type="scientific">Prauserella oleivorans</name>
    <dbReference type="NCBI Taxonomy" id="1478153"/>
    <lineage>
        <taxon>Bacteria</taxon>
        <taxon>Bacillati</taxon>
        <taxon>Actinomycetota</taxon>
        <taxon>Actinomycetes</taxon>
        <taxon>Pseudonocardiales</taxon>
        <taxon>Pseudonocardiaceae</taxon>
        <taxon>Prauserella</taxon>
    </lineage>
</organism>
<dbReference type="Proteomes" id="UP001597478">
    <property type="component" value="Unassembled WGS sequence"/>
</dbReference>
<name>A0ABW5WBT9_9PSEU</name>
<reference evidence="4" key="1">
    <citation type="journal article" date="2019" name="Int. J. Syst. Evol. Microbiol.">
        <title>The Global Catalogue of Microorganisms (GCM) 10K type strain sequencing project: providing services to taxonomists for standard genome sequencing and annotation.</title>
        <authorList>
            <consortium name="The Broad Institute Genomics Platform"/>
            <consortium name="The Broad Institute Genome Sequencing Center for Infectious Disease"/>
            <person name="Wu L."/>
            <person name="Ma J."/>
        </authorList>
    </citation>
    <scope>NUCLEOTIDE SEQUENCE [LARGE SCALE GENOMIC DNA]</scope>
    <source>
        <strain evidence="4">IBRC-M 10906</strain>
    </source>
</reference>
<accession>A0ABW5WBT9</accession>
<evidence type="ECO:0000313" key="3">
    <source>
        <dbReference type="EMBL" id="MFD2799796.1"/>
    </source>
</evidence>
<feature type="domain" description="DUF58" evidence="2">
    <location>
        <begin position="191"/>
        <end position="300"/>
    </location>
</feature>